<dbReference type="SUPFAM" id="SSF53335">
    <property type="entry name" value="S-adenosyl-L-methionine-dependent methyltransferases"/>
    <property type="match status" value="1"/>
</dbReference>
<dbReference type="Gene3D" id="3.40.50.150">
    <property type="entry name" value="Vaccinia Virus protein VP39"/>
    <property type="match status" value="1"/>
</dbReference>
<comment type="caution">
    <text evidence="2">The sequence shown here is derived from an EMBL/GenBank/DDBJ whole genome shotgun (WGS) entry which is preliminary data.</text>
</comment>
<name>A0A6V8KNC9_9ACTN</name>
<reference evidence="2 3" key="2">
    <citation type="submission" date="2020-03" db="EMBL/GenBank/DDBJ databases">
        <authorList>
            <person name="Ichikawa N."/>
            <person name="Kimura A."/>
            <person name="Kitahashi Y."/>
            <person name="Uohara A."/>
        </authorList>
    </citation>
    <scope>NUCLEOTIDE SEQUENCE [LARGE SCALE GENOMIC DNA]</scope>
    <source>
        <strain evidence="2 3">NBRC 108639</strain>
    </source>
</reference>
<evidence type="ECO:0008006" key="4">
    <source>
        <dbReference type="Google" id="ProtNLM"/>
    </source>
</evidence>
<gene>
    <name evidence="2" type="ORF">Phou_090700</name>
</gene>
<dbReference type="Proteomes" id="UP000482800">
    <property type="component" value="Unassembled WGS sequence"/>
</dbReference>
<evidence type="ECO:0000313" key="2">
    <source>
        <dbReference type="EMBL" id="GFJ84890.1"/>
    </source>
</evidence>
<feature type="region of interest" description="Disordered" evidence="1">
    <location>
        <begin position="13"/>
        <end position="42"/>
    </location>
</feature>
<dbReference type="InterPro" id="IPR006764">
    <property type="entry name" value="SAM_dep_MeTrfase_SAV2177_type"/>
</dbReference>
<sequence>MVVSRWRSLHFSDPRSAIGADGRATAYPHRSGAYPPPEATSPAASAYLTTGTEEALDWTDTDAAPDCDAATAGNGDGGPEVDNPKRDHLAPGVLLPHPPVAATDLSRPSAARVYDYFLGGSHNFRVDRQLAEQVLAVAPWVQDVTHANRRFLRRLVQYLVTEAGVTQFLDIGSGIPTVGNVHEIAQQSAPGARVVYVDVDQVAVAYSRALLEGNDQTLVVQADLRDVGVVLAEAGKLLDFSQPVAVLMVSVLLFLADDQGSYELVQRYVEPLAAGSFLGISHVTDEHVTGALREQTEAVTAAYAAAGTPVVARTHEQIAAFFAGLELVEPEVVALDDWRAGADVQTSDPAIATLSLGGLARKPGRSVRSEGA</sequence>
<feature type="region of interest" description="Disordered" evidence="1">
    <location>
        <begin position="63"/>
        <end position="90"/>
    </location>
</feature>
<protein>
    <recommendedName>
        <fullName evidence="4">S-adenosyl methyltransferase</fullName>
    </recommendedName>
</protein>
<dbReference type="EMBL" id="BLPF01000004">
    <property type="protein sequence ID" value="GFJ84890.1"/>
    <property type="molecule type" value="Genomic_DNA"/>
</dbReference>
<reference evidence="2 3" key="1">
    <citation type="submission" date="2020-03" db="EMBL/GenBank/DDBJ databases">
        <title>Whole genome shotgun sequence of Phytohabitans houttuyneae NBRC 108639.</title>
        <authorList>
            <person name="Komaki H."/>
            <person name="Tamura T."/>
        </authorList>
    </citation>
    <scope>NUCLEOTIDE SEQUENCE [LARGE SCALE GENOMIC DNA]</scope>
    <source>
        <strain evidence="2 3">NBRC 108639</strain>
    </source>
</reference>
<accession>A0A6V8KNC9</accession>
<proteinExistence type="predicted"/>
<dbReference type="Pfam" id="PF04672">
    <property type="entry name" value="Methyltransf_19"/>
    <property type="match status" value="1"/>
</dbReference>
<dbReference type="InterPro" id="IPR029063">
    <property type="entry name" value="SAM-dependent_MTases_sf"/>
</dbReference>
<keyword evidence="3" id="KW-1185">Reference proteome</keyword>
<dbReference type="RefSeq" id="WP_173069677.1">
    <property type="nucleotide sequence ID" value="NZ_BLPF01000004.1"/>
</dbReference>
<dbReference type="AlphaFoldDB" id="A0A6V8KNC9"/>
<evidence type="ECO:0000313" key="3">
    <source>
        <dbReference type="Proteomes" id="UP000482800"/>
    </source>
</evidence>
<organism evidence="2 3">
    <name type="scientific">Phytohabitans houttuyneae</name>
    <dbReference type="NCBI Taxonomy" id="1076126"/>
    <lineage>
        <taxon>Bacteria</taxon>
        <taxon>Bacillati</taxon>
        <taxon>Actinomycetota</taxon>
        <taxon>Actinomycetes</taxon>
        <taxon>Micromonosporales</taxon>
        <taxon>Micromonosporaceae</taxon>
    </lineage>
</organism>
<evidence type="ECO:0000256" key="1">
    <source>
        <dbReference type="SAM" id="MobiDB-lite"/>
    </source>
</evidence>